<keyword evidence="1" id="KW-1133">Transmembrane helix</keyword>
<feature type="transmembrane region" description="Helical" evidence="1">
    <location>
        <begin position="78"/>
        <end position="97"/>
    </location>
</feature>
<dbReference type="EMBL" id="PDCR01000003">
    <property type="protein sequence ID" value="PEG56085.1"/>
    <property type="molecule type" value="Genomic_DNA"/>
</dbReference>
<protein>
    <submittedName>
        <fullName evidence="2">Uncharacterized protein</fullName>
    </submittedName>
</protein>
<dbReference type="AlphaFoldDB" id="A0A1Q4HE86"/>
<feature type="transmembrane region" description="Helical" evidence="1">
    <location>
        <begin position="348"/>
        <end position="368"/>
    </location>
</feature>
<evidence type="ECO:0000256" key="1">
    <source>
        <dbReference type="SAM" id="Phobius"/>
    </source>
</evidence>
<gene>
    <name evidence="2" type="ORF">CRI78_02655</name>
</gene>
<feature type="transmembrane region" description="Helical" evidence="1">
    <location>
        <begin position="109"/>
        <end position="127"/>
    </location>
</feature>
<dbReference type="STRING" id="1801.BRW64_13395"/>
<feature type="transmembrane region" description="Helical" evidence="1">
    <location>
        <begin position="179"/>
        <end position="200"/>
    </location>
</feature>
<feature type="transmembrane region" description="Helical" evidence="1">
    <location>
        <begin position="26"/>
        <end position="47"/>
    </location>
</feature>
<keyword evidence="3" id="KW-1185">Reference proteome</keyword>
<keyword evidence="1" id="KW-0812">Transmembrane</keyword>
<keyword evidence="1" id="KW-0472">Membrane</keyword>
<feature type="transmembrane region" description="Helical" evidence="1">
    <location>
        <begin position="157"/>
        <end position="173"/>
    </location>
</feature>
<proteinExistence type="predicted"/>
<accession>A0A1Q4HE86</accession>
<evidence type="ECO:0000313" key="2">
    <source>
        <dbReference type="EMBL" id="PEG56085.1"/>
    </source>
</evidence>
<feature type="transmembrane region" description="Helical" evidence="1">
    <location>
        <begin position="54"/>
        <end position="72"/>
    </location>
</feature>
<evidence type="ECO:0000313" key="3">
    <source>
        <dbReference type="Proteomes" id="UP000220340"/>
    </source>
</evidence>
<reference evidence="2 3" key="1">
    <citation type="submission" date="2017-10" db="EMBL/GenBank/DDBJ databases">
        <title>The new phylogeny of genus Mycobacterium.</title>
        <authorList>
            <person name="Tortoli E."/>
            <person name="Trovato A."/>
            <person name="Cirillo D.M."/>
        </authorList>
    </citation>
    <scope>NUCLEOTIDE SEQUENCE [LARGE SCALE GENOMIC DNA]</scope>
    <source>
        <strain evidence="2 3">IP141170001</strain>
    </source>
</reference>
<dbReference type="Proteomes" id="UP000220340">
    <property type="component" value="Unassembled WGS sequence"/>
</dbReference>
<feature type="transmembrane region" description="Helical" evidence="1">
    <location>
        <begin position="301"/>
        <end position="322"/>
    </location>
</feature>
<comment type="caution">
    <text evidence="2">The sequence shown here is derived from an EMBL/GenBank/DDBJ whole genome shotgun (WGS) entry which is preliminary data.</text>
</comment>
<name>A0A1Q4HE86_9MYCO</name>
<organism evidence="2 3">
    <name type="scientific">Mycolicibacterium diernhoferi</name>
    <dbReference type="NCBI Taxonomy" id="1801"/>
    <lineage>
        <taxon>Bacteria</taxon>
        <taxon>Bacillati</taxon>
        <taxon>Actinomycetota</taxon>
        <taxon>Actinomycetes</taxon>
        <taxon>Mycobacteriales</taxon>
        <taxon>Mycobacteriaceae</taxon>
        <taxon>Mycolicibacterium</taxon>
    </lineage>
</organism>
<dbReference type="OrthoDB" id="4607340at2"/>
<sequence>MTALSLICLLIAPAWLLMSHRGVDLLPLLLAALGSISFLASCLVNDVSVLWPNALAPAAFGLYFIGLTVLTGRAVDSIAAALAGLAVGAIVFFATEGIELTHTGRFADVWKYGIASAVTILIVFGLTTLRAPVLALSVALAALGLASLGLNYRAHALVCFLSAGTLVINHFLGTRLRRGWQFTGLIMIGVAFAYAMPMVARTGMFGAALQAKTLEQETFDVPLLLAGRTEPPMSITAILERPLLGWGSAMNLPPDVYTQAQHLATRFGFSPTFPFDVYWELPPSNYSAMHSILLGSWAEGGVLAVLLPAALVVACLGLVWNFTRLGRWAPLGITVALQGIWDLLYGPWLYNMIPTFACIALFFAATHFRGPPVRSSAKQ</sequence>